<dbReference type="RefSeq" id="WP_250584959.1">
    <property type="nucleotide sequence ID" value="NZ_JAKRVX010000005.1"/>
</dbReference>
<dbReference type="Proteomes" id="UP001203207">
    <property type="component" value="Unassembled WGS sequence"/>
</dbReference>
<accession>A0AAE3FZC9</accession>
<organism evidence="2 3">
    <name type="scientific">Natronocalculus amylovorans</name>
    <dbReference type="NCBI Taxonomy" id="2917812"/>
    <lineage>
        <taxon>Archaea</taxon>
        <taxon>Methanobacteriati</taxon>
        <taxon>Methanobacteriota</taxon>
        <taxon>Stenosarchaea group</taxon>
        <taxon>Halobacteria</taxon>
        <taxon>Halobacteriales</taxon>
        <taxon>Haloferacaceae</taxon>
        <taxon>Natronocalculus</taxon>
    </lineage>
</organism>
<evidence type="ECO:0000313" key="3">
    <source>
        <dbReference type="Proteomes" id="UP001203207"/>
    </source>
</evidence>
<dbReference type="Pfam" id="PF18545">
    <property type="entry name" value="HalOD1"/>
    <property type="match status" value="1"/>
</dbReference>
<feature type="domain" description="Halobacterial output" evidence="1">
    <location>
        <begin position="16"/>
        <end position="85"/>
    </location>
</feature>
<protein>
    <recommendedName>
        <fullName evidence="1">Halobacterial output domain-containing protein</fullName>
    </recommendedName>
</protein>
<proteinExistence type="predicted"/>
<comment type="caution">
    <text evidence="2">The sequence shown here is derived from an EMBL/GenBank/DDBJ whole genome shotgun (WGS) entry which is preliminary data.</text>
</comment>
<reference evidence="2" key="1">
    <citation type="journal article" date="2022" name="Syst. Appl. Microbiol.">
        <title>Natronocalculus amylovorans gen. nov., sp. nov., and Natranaeroarchaeum aerophilus sp. nov., dominant culturable amylolytic natronoarchaea from hypersaline soda lakes in southwestern Siberia.</title>
        <authorList>
            <person name="Sorokin D.Y."/>
            <person name="Elcheninov A.G."/>
            <person name="Khizhniak T.V."/>
            <person name="Koenen M."/>
            <person name="Bale N.J."/>
            <person name="Damste J.S.S."/>
            <person name="Kublanov I.V."/>
        </authorList>
    </citation>
    <scope>NUCLEOTIDE SEQUENCE</scope>
    <source>
        <strain evidence="2">AArc-St2</strain>
    </source>
</reference>
<sequence length="86" mass="9455">MQPPVTNQHKIAPPVSATVGVVETVASIKGVRESDLQPLAEAVDTDFLDWLFEGTETTESPYAVVFSYSGYEITVRSDRTLTLRPK</sequence>
<evidence type="ECO:0000259" key="1">
    <source>
        <dbReference type="Pfam" id="PF18545"/>
    </source>
</evidence>
<dbReference type="AlphaFoldDB" id="A0AAE3FZC9"/>
<dbReference type="InterPro" id="IPR040624">
    <property type="entry name" value="HalOD1"/>
</dbReference>
<name>A0AAE3FZC9_9EURY</name>
<evidence type="ECO:0000313" key="2">
    <source>
        <dbReference type="EMBL" id="MCL9817685.1"/>
    </source>
</evidence>
<dbReference type="EMBL" id="JAKRVX010000005">
    <property type="protein sequence ID" value="MCL9817685.1"/>
    <property type="molecule type" value="Genomic_DNA"/>
</dbReference>
<keyword evidence="3" id="KW-1185">Reference proteome</keyword>
<reference evidence="2" key="2">
    <citation type="submission" date="2022-02" db="EMBL/GenBank/DDBJ databases">
        <authorList>
            <person name="Elcheninov A.G."/>
            <person name="Sorokin D.Y."/>
            <person name="Kublanov I.V."/>
        </authorList>
    </citation>
    <scope>NUCLEOTIDE SEQUENCE</scope>
    <source>
        <strain evidence="2">AArc-St2</strain>
    </source>
</reference>
<gene>
    <name evidence="2" type="ORF">AArcSt2_12085</name>
</gene>